<feature type="compositionally biased region" description="Gly residues" evidence="2">
    <location>
        <begin position="345"/>
        <end position="359"/>
    </location>
</feature>
<dbReference type="PROSITE" id="PS51155">
    <property type="entry name" value="CHIT_BIND_RR_2"/>
    <property type="match status" value="3"/>
</dbReference>
<feature type="compositionally biased region" description="Acidic residues" evidence="2">
    <location>
        <begin position="365"/>
        <end position="379"/>
    </location>
</feature>
<feature type="compositionally biased region" description="Gly residues" evidence="2">
    <location>
        <begin position="303"/>
        <end position="329"/>
    </location>
</feature>
<sequence length="627" mass="63917">MLHLHMLWFLCALLGYFADPASAEIEYNTINEDGSFQFRHANDDIGGYYHSASGTPDNTVRGRYGSRSPASGQIEETVYTAGPRGFRVNGPKIHRKMDLAQYPVRPRGSPDDPLADPFDDPSYSFSFRTPDQSRSEENDSGNRIRGLYSYLDDVGERHSVRYAAGAGTGFEISNAVPDNPSSVAYSSPLYKAPPRTRGKMSVQRGPAGSYKLIAAGPDHRRAESRAPDGLVRGTYSFLDDKGVQRTVEYIAGAGIGYRVVHNRIGPGTHINPSVADFRLADTDFRLANDFGRGAGGGLGVATGSASGGSGSGPSGAGVGGGGGGGGRGRAGSRTGATDYLKPSGGNRGGGGGGGGGGAGGRDEGEAADGDGAAENDLGLDDNGGGNQDDDIGLSSGSSGTSSFRGKEDRRGYPAGSSQRGSTRYDAERGGGGAVGGAGGRGGTRTGGGSSVGGGATRQGGGASTRINASGTRNRNRFSGGSSERGGGGGGGGGTRRGGSASSEGDSSLGYLPPTGGGGGGGTGSAISGPGDNYNLNDDDVGSSLPPLVTANHRILEIDRDREWVQRHRDSTVIKNVGKWYVGLPPGQSVRAHVQNIDIVPLGGRVGLSPSEALRQDEIADLAASREH</sequence>
<name>A0A6I8UBF5_DROPS</name>
<dbReference type="Bgee" id="FBgn0081934">
    <property type="expression patterns" value="Expressed in insect adult head"/>
</dbReference>
<dbReference type="InterPro" id="IPR050468">
    <property type="entry name" value="Cuticle_Struct_Prot"/>
</dbReference>
<protein>
    <submittedName>
        <fullName evidence="5">Fibroin heavy chain</fullName>
    </submittedName>
</protein>
<feature type="region of interest" description="Disordered" evidence="2">
    <location>
        <begin position="98"/>
        <end position="143"/>
    </location>
</feature>
<dbReference type="GO" id="GO:0008010">
    <property type="term" value="F:structural constituent of chitin-based larval cuticle"/>
    <property type="evidence" value="ECO:0007669"/>
    <property type="project" value="TreeGrafter"/>
</dbReference>
<feature type="compositionally biased region" description="Basic and acidic residues" evidence="2">
    <location>
        <begin position="131"/>
        <end position="142"/>
    </location>
</feature>
<dbReference type="GO" id="GO:0062129">
    <property type="term" value="C:chitin-based extracellular matrix"/>
    <property type="evidence" value="ECO:0007669"/>
    <property type="project" value="TreeGrafter"/>
</dbReference>
<feature type="compositionally biased region" description="Gly residues" evidence="2">
    <location>
        <begin position="429"/>
        <end position="462"/>
    </location>
</feature>
<evidence type="ECO:0000313" key="5">
    <source>
        <dbReference type="RefSeq" id="XP_001352819.4"/>
    </source>
</evidence>
<reference evidence="5" key="1">
    <citation type="submission" date="2025-08" db="UniProtKB">
        <authorList>
            <consortium name="RefSeq"/>
        </authorList>
    </citation>
    <scope>IDENTIFICATION</scope>
    <source>
        <strain evidence="5">MV-25-SWS-2005</strain>
        <tissue evidence="5">Whole body</tissue>
    </source>
</reference>
<organism evidence="4 5">
    <name type="scientific">Drosophila pseudoobscura pseudoobscura</name>
    <name type="common">Fruit fly</name>
    <dbReference type="NCBI Taxonomy" id="46245"/>
    <lineage>
        <taxon>Eukaryota</taxon>
        <taxon>Metazoa</taxon>
        <taxon>Ecdysozoa</taxon>
        <taxon>Arthropoda</taxon>
        <taxon>Hexapoda</taxon>
        <taxon>Insecta</taxon>
        <taxon>Pterygota</taxon>
        <taxon>Neoptera</taxon>
        <taxon>Endopterygota</taxon>
        <taxon>Diptera</taxon>
        <taxon>Brachycera</taxon>
        <taxon>Muscomorpha</taxon>
        <taxon>Ephydroidea</taxon>
        <taxon>Drosophilidae</taxon>
        <taxon>Drosophila</taxon>
        <taxon>Sophophora</taxon>
    </lineage>
</organism>
<dbReference type="PANTHER" id="PTHR10380:SF235">
    <property type="entry name" value="CUTICULAR PROTEIN 73D, ISOFORM B"/>
    <property type="match status" value="1"/>
</dbReference>
<feature type="compositionally biased region" description="Gly residues" evidence="2">
    <location>
        <begin position="482"/>
        <end position="496"/>
    </location>
</feature>
<feature type="chain" id="PRO_5026107824" evidence="3">
    <location>
        <begin position="24"/>
        <end position="627"/>
    </location>
</feature>
<dbReference type="Proteomes" id="UP000001819">
    <property type="component" value="Chromosome X"/>
</dbReference>
<evidence type="ECO:0000256" key="3">
    <source>
        <dbReference type="SAM" id="SignalP"/>
    </source>
</evidence>
<evidence type="ECO:0000256" key="2">
    <source>
        <dbReference type="SAM" id="MobiDB-lite"/>
    </source>
</evidence>
<feature type="compositionally biased region" description="Gly residues" evidence="2">
    <location>
        <begin position="514"/>
        <end position="523"/>
    </location>
</feature>
<dbReference type="PANTHER" id="PTHR10380">
    <property type="entry name" value="CUTICLE PROTEIN"/>
    <property type="match status" value="1"/>
</dbReference>
<dbReference type="RefSeq" id="XP_001352819.4">
    <property type="nucleotide sequence ID" value="XM_001352783.4"/>
</dbReference>
<feature type="region of interest" description="Disordered" evidence="2">
    <location>
        <begin position="303"/>
        <end position="539"/>
    </location>
</feature>
<feature type="compositionally biased region" description="Low complexity" evidence="2">
    <location>
        <begin position="392"/>
        <end position="402"/>
    </location>
</feature>
<dbReference type="InterPro" id="IPR000618">
    <property type="entry name" value="Insect_cuticle"/>
</dbReference>
<keyword evidence="4" id="KW-1185">Reference proteome</keyword>
<keyword evidence="3" id="KW-0732">Signal</keyword>
<dbReference type="KEGG" id="dpo:4812020"/>
<feature type="signal peptide" evidence="3">
    <location>
        <begin position="1"/>
        <end position="23"/>
    </location>
</feature>
<keyword evidence="1" id="KW-0193">Cuticle</keyword>
<dbReference type="Pfam" id="PF00379">
    <property type="entry name" value="Chitin_bind_4"/>
    <property type="match status" value="3"/>
</dbReference>
<feature type="compositionally biased region" description="Low complexity" evidence="2">
    <location>
        <begin position="469"/>
        <end position="481"/>
    </location>
</feature>
<accession>A0A6I8UBF5</accession>
<evidence type="ECO:0000313" key="4">
    <source>
        <dbReference type="Proteomes" id="UP000001819"/>
    </source>
</evidence>
<dbReference type="FunCoup" id="A0A6I8UBF5">
    <property type="interactions" value="21"/>
</dbReference>
<dbReference type="ExpressionAtlas" id="A0A6I8UBF5">
    <property type="expression patterns" value="baseline"/>
</dbReference>
<gene>
    <name evidence="5" type="primary">Cpr73D</name>
</gene>
<feature type="compositionally biased region" description="Low complexity" evidence="2">
    <location>
        <begin position="497"/>
        <end position="513"/>
    </location>
</feature>
<dbReference type="AlphaFoldDB" id="A0A6I8UBF5"/>
<evidence type="ECO:0000256" key="1">
    <source>
        <dbReference type="PROSITE-ProRule" id="PRU00497"/>
    </source>
</evidence>
<dbReference type="InParanoid" id="A0A6I8UBF5"/>
<proteinExistence type="predicted"/>